<dbReference type="PANTHER" id="PTHR43255">
    <property type="entry name" value="IRON-SULFUR-BINDING OXIDOREDUCTASE FADF-RELATED-RELATED"/>
    <property type="match status" value="1"/>
</dbReference>
<protein>
    <recommendedName>
        <fullName evidence="1">Cysteine-rich domain-containing protein</fullName>
    </recommendedName>
</protein>
<dbReference type="EMBL" id="CP002590">
    <property type="protein sequence ID" value="AEA12008.1"/>
    <property type="molecule type" value="Genomic_DNA"/>
</dbReference>
<organism evidence="2 3">
    <name type="scientific">Thermoproteus uzoniensis (strain 768-20)</name>
    <dbReference type="NCBI Taxonomy" id="999630"/>
    <lineage>
        <taxon>Archaea</taxon>
        <taxon>Thermoproteota</taxon>
        <taxon>Thermoprotei</taxon>
        <taxon>Thermoproteales</taxon>
        <taxon>Thermoproteaceae</taxon>
        <taxon>Thermoproteus</taxon>
    </lineage>
</organism>
<dbReference type="RefSeq" id="WP_013679344.1">
    <property type="nucleotide sequence ID" value="NC_015315.1"/>
</dbReference>
<reference evidence="2 3" key="1">
    <citation type="journal article" date="2011" name="J. Bacteriol.">
        <title>Complete genome sequence of the thermoacidophilic crenarchaeon Thermoproteus uzoniensis 768-20.</title>
        <authorList>
            <person name="Mardanov A.V."/>
            <person name="Gumerov V.M."/>
            <person name="Beletsky A.V."/>
            <person name="Prokofeva M.I."/>
            <person name="Bonch-Osmolovskaya E.A."/>
            <person name="Ravin N.V."/>
            <person name="Skryabin K.G."/>
        </authorList>
    </citation>
    <scope>NUCLEOTIDE SEQUENCE [LARGE SCALE GENOMIC DNA]</scope>
    <source>
        <strain evidence="2 3">768-20</strain>
    </source>
</reference>
<dbReference type="HOGENOM" id="CLU_023081_2_1_2"/>
<dbReference type="InterPro" id="IPR051460">
    <property type="entry name" value="HdrC_iron-sulfur_subunit"/>
</dbReference>
<keyword evidence="3" id="KW-1185">Reference proteome</keyword>
<gene>
    <name evidence="2" type="ordered locus">TUZN_0513</name>
</gene>
<dbReference type="GO" id="GO:0016491">
    <property type="term" value="F:oxidoreductase activity"/>
    <property type="evidence" value="ECO:0007669"/>
    <property type="project" value="UniProtKB-ARBA"/>
</dbReference>
<accession>F2L3M4</accession>
<dbReference type="STRING" id="999630.TUZN_0513"/>
<dbReference type="InterPro" id="IPR004017">
    <property type="entry name" value="Cys_rich_dom"/>
</dbReference>
<proteinExistence type="predicted"/>
<evidence type="ECO:0000313" key="3">
    <source>
        <dbReference type="Proteomes" id="UP000008138"/>
    </source>
</evidence>
<dbReference type="PANTHER" id="PTHR43255:SF2">
    <property type="entry name" value="HETERODISULFIDE REDUCTASE RELATED PROTEIN"/>
    <property type="match status" value="1"/>
</dbReference>
<evidence type="ECO:0000259" key="1">
    <source>
        <dbReference type="Pfam" id="PF02754"/>
    </source>
</evidence>
<sequence>MSEGWLLRLREIIVDSLDKTWLPLPVDERICENWKEGLQQDTSSSTVFYTSCMYHLAPVIEKAVENLEKFGASGGGLMSALAGFAARTFGRQLLKPDQAEVDRADRVVRSMHSLLARSGLKFRLLDKEIYSGALLYELGFERDFVNYARKVVDYFKQRGIREIVTVDPHTHYLLEKVYPKYFPDFDIKVTSYMDFIEPKGVSIKNFAIHDSCLYARYLDRYQTVRKLLKAGEPVEDPFVTGRDTSQCCGGPIESTFPNIAKQIAKARVKELARLSRKVVVQCPICYVNLKRASEGEVELYHMAEVLL</sequence>
<dbReference type="GO" id="GO:0005886">
    <property type="term" value="C:plasma membrane"/>
    <property type="evidence" value="ECO:0007669"/>
    <property type="project" value="TreeGrafter"/>
</dbReference>
<dbReference type="AlphaFoldDB" id="F2L3M4"/>
<name>F2L3M4_THEU7</name>
<dbReference type="GeneID" id="10360057"/>
<dbReference type="OrthoDB" id="42878at2157"/>
<dbReference type="eggNOG" id="arCOG00332">
    <property type="taxonomic scope" value="Archaea"/>
</dbReference>
<evidence type="ECO:0000313" key="2">
    <source>
        <dbReference type="EMBL" id="AEA12008.1"/>
    </source>
</evidence>
<reference key="2">
    <citation type="submission" date="2011-03" db="EMBL/GenBank/DDBJ databases">
        <title>Complete genome sequence of the thermoacidophilic crenarchaeon Thermoproteus uzoniensis 768-20.</title>
        <authorList>
            <person name="Mardanov A.V."/>
            <person name="Gumerov V.M."/>
            <person name="Beletsky A.V."/>
            <person name="Prokofeva M.I."/>
            <person name="Bonch-Osmolovskaya E.A."/>
            <person name="Ravin N.V."/>
            <person name="Skryabin K.G."/>
        </authorList>
    </citation>
    <scope>NUCLEOTIDE SEQUENCE</scope>
    <source>
        <strain>768-20</strain>
    </source>
</reference>
<dbReference type="Pfam" id="PF02754">
    <property type="entry name" value="CCG"/>
    <property type="match status" value="1"/>
</dbReference>
<dbReference type="Proteomes" id="UP000008138">
    <property type="component" value="Chromosome"/>
</dbReference>
<feature type="domain" description="Cysteine-rich" evidence="1">
    <location>
        <begin position="207"/>
        <end position="290"/>
    </location>
</feature>
<dbReference type="KEGG" id="tuz:TUZN_0513"/>